<evidence type="ECO:0000313" key="1">
    <source>
        <dbReference type="EMBL" id="MEL1264465.1"/>
    </source>
</evidence>
<dbReference type="Proteomes" id="UP001459204">
    <property type="component" value="Unassembled WGS sequence"/>
</dbReference>
<evidence type="ECO:0000313" key="2">
    <source>
        <dbReference type="Proteomes" id="UP001459204"/>
    </source>
</evidence>
<keyword evidence="2" id="KW-1185">Reference proteome</keyword>
<organism evidence="1 2">
    <name type="scientific">Pseudoxanthomonas putridarboris</name>
    <dbReference type="NCBI Taxonomy" id="752605"/>
    <lineage>
        <taxon>Bacteria</taxon>
        <taxon>Pseudomonadati</taxon>
        <taxon>Pseudomonadota</taxon>
        <taxon>Gammaproteobacteria</taxon>
        <taxon>Lysobacterales</taxon>
        <taxon>Lysobacteraceae</taxon>
        <taxon>Pseudoxanthomonas</taxon>
    </lineage>
</organism>
<reference evidence="1 2" key="1">
    <citation type="submission" date="2024-04" db="EMBL/GenBank/DDBJ databases">
        <title>Draft genome sequence of Pseudoxanthomonas putridarboris WD12.</title>
        <authorList>
            <person name="Oh J."/>
        </authorList>
    </citation>
    <scope>NUCLEOTIDE SEQUENCE [LARGE SCALE GENOMIC DNA]</scope>
    <source>
        <strain evidence="1 2">WD12</strain>
    </source>
</reference>
<proteinExistence type="predicted"/>
<protein>
    <submittedName>
        <fullName evidence="1">Uncharacterized protein</fullName>
    </submittedName>
</protein>
<gene>
    <name evidence="1" type="ORF">AAD027_08800</name>
</gene>
<dbReference type="EMBL" id="JBBWWT010000003">
    <property type="protein sequence ID" value="MEL1264465.1"/>
    <property type="molecule type" value="Genomic_DNA"/>
</dbReference>
<name>A0ABU9IZQ9_9GAMM</name>
<dbReference type="RefSeq" id="WP_341725645.1">
    <property type="nucleotide sequence ID" value="NZ_JBBWWT010000003.1"/>
</dbReference>
<comment type="caution">
    <text evidence="1">The sequence shown here is derived from an EMBL/GenBank/DDBJ whole genome shotgun (WGS) entry which is preliminary data.</text>
</comment>
<sequence length="72" mass="7845">MKVKTEIGIKRVKANGEEVIRTISEDVQIVDINTQGLSSMAELASRHAQSCIYCGSRDQLSIAGQEAWPVAL</sequence>
<accession>A0ABU9IZQ9</accession>